<dbReference type="InterPro" id="IPR050640">
    <property type="entry name" value="Bact_2-comp_sensor_kinase"/>
</dbReference>
<protein>
    <submittedName>
        <fullName evidence="5">Histidine kinase</fullName>
    </submittedName>
</protein>
<dbReference type="InterPro" id="IPR036890">
    <property type="entry name" value="HATPase_C_sf"/>
</dbReference>
<sequence length="671" mass="75628">MKSYFFAFLILGAASFVPLISFAQSASTVRVDSLNALLSSEGCSDKQKAASLIASLQDEFETLEYQEGFLTFLRNRAYSYYCFQQMDSAAYWFVQGAKHARSQELWDWQGEMLKNAGNIFLLKADYDSSMFFFERALQVSNETGDSTFLPATYIGKGIVFQHLGELEQAMDAYLQAERISRNQKNLNAQVNAYLNRLTILSDHYPDRIDLAELYATLELCRKHELRANQTTLLQFTAGAAADSGKWDVAMAQYEEGLQIANEIGRIDLEVYHLEGLAELARKRGEHQAALKYIEKGLLNAEKAELVPNQIQLYLQQANISLEIGDYSQAVNSAQKCIALGESTGQKEVYYKAYKYLSNGQKSMGNLSLSLDALEKYIALSEEVLNEQKSNQLSELQTQFESEIKDNEIASLTQEASIASLKLDQQRFMIFGLIVLVIAGVGIGTMFVRQQRLQKKQQMAQIEQRLLRSQMNPHFIFNSMTAIQHYMLQNGAEKAGHYMGTFSKLMRQILEHSRVEFISLGEEVDTLRNYLELQLMRFGNRFAYAINIDETLDENYHHLPPMFAQPFIENSLEHGLFKGLSEKNHIEISMTAQGKDEIAVVIEDTGVGLAEETTSQGHRSLATQITQERLAAFKASSQLASRMKIENKVNEAGEVLGVRVALVLPVKVLISS</sequence>
<proteinExistence type="predicted"/>
<evidence type="ECO:0000259" key="4">
    <source>
        <dbReference type="Pfam" id="PF06580"/>
    </source>
</evidence>
<dbReference type="AlphaFoldDB" id="A0A3D9L1H6"/>
<organism evidence="5 6">
    <name type="scientific">Marinoscillum furvescens DSM 4134</name>
    <dbReference type="NCBI Taxonomy" id="1122208"/>
    <lineage>
        <taxon>Bacteria</taxon>
        <taxon>Pseudomonadati</taxon>
        <taxon>Bacteroidota</taxon>
        <taxon>Cytophagia</taxon>
        <taxon>Cytophagales</taxon>
        <taxon>Reichenbachiellaceae</taxon>
        <taxon>Marinoscillum</taxon>
    </lineage>
</organism>
<dbReference type="InterPro" id="IPR019734">
    <property type="entry name" value="TPR_rpt"/>
</dbReference>
<keyword evidence="5" id="KW-0808">Transferase</keyword>
<keyword evidence="2" id="KW-0472">Membrane</keyword>
<dbReference type="SMART" id="SM00028">
    <property type="entry name" value="TPR"/>
    <property type="match status" value="5"/>
</dbReference>
<dbReference type="Gene3D" id="1.25.40.10">
    <property type="entry name" value="Tetratricopeptide repeat domain"/>
    <property type="match status" value="2"/>
</dbReference>
<dbReference type="GO" id="GO:0000155">
    <property type="term" value="F:phosphorelay sensor kinase activity"/>
    <property type="evidence" value="ECO:0007669"/>
    <property type="project" value="InterPro"/>
</dbReference>
<keyword evidence="1" id="KW-0802">TPR repeat</keyword>
<dbReference type="OrthoDB" id="6190788at2"/>
<keyword evidence="5" id="KW-0418">Kinase</keyword>
<feature type="signal peptide" evidence="3">
    <location>
        <begin position="1"/>
        <end position="23"/>
    </location>
</feature>
<evidence type="ECO:0000256" key="3">
    <source>
        <dbReference type="SAM" id="SignalP"/>
    </source>
</evidence>
<dbReference type="PANTHER" id="PTHR34220">
    <property type="entry name" value="SENSOR HISTIDINE KINASE YPDA"/>
    <property type="match status" value="1"/>
</dbReference>
<keyword evidence="2" id="KW-0812">Transmembrane</keyword>
<gene>
    <name evidence="5" type="ORF">C7460_11736</name>
</gene>
<feature type="transmembrane region" description="Helical" evidence="2">
    <location>
        <begin position="427"/>
        <end position="447"/>
    </location>
</feature>
<dbReference type="InterPro" id="IPR011990">
    <property type="entry name" value="TPR-like_helical_dom_sf"/>
</dbReference>
<feature type="repeat" description="TPR" evidence="1">
    <location>
        <begin position="150"/>
        <end position="183"/>
    </location>
</feature>
<dbReference type="PANTHER" id="PTHR34220:SF7">
    <property type="entry name" value="SENSOR HISTIDINE KINASE YPDA"/>
    <property type="match status" value="1"/>
</dbReference>
<accession>A0A3D9L1H6</accession>
<dbReference type="InterPro" id="IPR010559">
    <property type="entry name" value="Sig_transdc_His_kin_internal"/>
</dbReference>
<feature type="chain" id="PRO_5017789130" evidence="3">
    <location>
        <begin position="24"/>
        <end position="671"/>
    </location>
</feature>
<dbReference type="Gene3D" id="3.30.565.10">
    <property type="entry name" value="Histidine kinase-like ATPase, C-terminal domain"/>
    <property type="match status" value="1"/>
</dbReference>
<evidence type="ECO:0000256" key="2">
    <source>
        <dbReference type="SAM" id="Phobius"/>
    </source>
</evidence>
<name>A0A3D9L1H6_MARFU</name>
<dbReference type="Pfam" id="PF06580">
    <property type="entry name" value="His_kinase"/>
    <property type="match status" value="1"/>
</dbReference>
<feature type="domain" description="Signal transduction histidine kinase internal region" evidence="4">
    <location>
        <begin position="462"/>
        <end position="541"/>
    </location>
</feature>
<dbReference type="GO" id="GO:0016020">
    <property type="term" value="C:membrane"/>
    <property type="evidence" value="ECO:0007669"/>
    <property type="project" value="InterPro"/>
</dbReference>
<feature type="repeat" description="TPR" evidence="1">
    <location>
        <begin position="110"/>
        <end position="143"/>
    </location>
</feature>
<keyword evidence="2" id="KW-1133">Transmembrane helix</keyword>
<evidence type="ECO:0000313" key="6">
    <source>
        <dbReference type="Proteomes" id="UP000256779"/>
    </source>
</evidence>
<dbReference type="EMBL" id="QREG01000017">
    <property type="protein sequence ID" value="RED95587.1"/>
    <property type="molecule type" value="Genomic_DNA"/>
</dbReference>
<evidence type="ECO:0000256" key="1">
    <source>
        <dbReference type="PROSITE-ProRule" id="PRU00339"/>
    </source>
</evidence>
<dbReference type="RefSeq" id="WP_115869226.1">
    <property type="nucleotide sequence ID" value="NZ_QREG01000017.1"/>
</dbReference>
<dbReference type="SUPFAM" id="SSF48452">
    <property type="entry name" value="TPR-like"/>
    <property type="match status" value="2"/>
</dbReference>
<evidence type="ECO:0000313" key="5">
    <source>
        <dbReference type="EMBL" id="RED95587.1"/>
    </source>
</evidence>
<reference evidence="5 6" key="1">
    <citation type="submission" date="2018-07" db="EMBL/GenBank/DDBJ databases">
        <title>Genomic Encyclopedia of Type Strains, Phase IV (KMG-IV): sequencing the most valuable type-strain genomes for metagenomic binning, comparative biology and taxonomic classification.</title>
        <authorList>
            <person name="Goeker M."/>
        </authorList>
    </citation>
    <scope>NUCLEOTIDE SEQUENCE [LARGE SCALE GENOMIC DNA]</scope>
    <source>
        <strain evidence="5 6">DSM 4134</strain>
    </source>
</reference>
<keyword evidence="3" id="KW-0732">Signal</keyword>
<keyword evidence="6" id="KW-1185">Reference proteome</keyword>
<comment type="caution">
    <text evidence="5">The sequence shown here is derived from an EMBL/GenBank/DDBJ whole genome shotgun (WGS) entry which is preliminary data.</text>
</comment>
<dbReference type="PROSITE" id="PS50005">
    <property type="entry name" value="TPR"/>
    <property type="match status" value="2"/>
</dbReference>
<dbReference type="SUPFAM" id="SSF55874">
    <property type="entry name" value="ATPase domain of HSP90 chaperone/DNA topoisomerase II/histidine kinase"/>
    <property type="match status" value="1"/>
</dbReference>
<dbReference type="Proteomes" id="UP000256779">
    <property type="component" value="Unassembled WGS sequence"/>
</dbReference>